<dbReference type="SMART" id="SM00382">
    <property type="entry name" value="AAA"/>
    <property type="match status" value="1"/>
</dbReference>
<dbReference type="PANTHER" id="PTHR43297:SF2">
    <property type="entry name" value="DIPEPTIDE TRANSPORT ATP-BINDING PROTEIN DPPD"/>
    <property type="match status" value="1"/>
</dbReference>
<keyword evidence="3" id="KW-0813">Transport</keyword>
<dbReference type="EMBL" id="WUMU01000003">
    <property type="protein sequence ID" value="MXN16875.1"/>
    <property type="molecule type" value="Genomic_DNA"/>
</dbReference>
<dbReference type="InterPro" id="IPR003439">
    <property type="entry name" value="ABC_transporter-like_ATP-bd"/>
</dbReference>
<comment type="subcellular location">
    <subcellularLocation>
        <location evidence="1">Cell inner membrane</location>
        <topology evidence="1">Peripheral membrane protein</topology>
    </subcellularLocation>
</comment>
<evidence type="ECO:0000256" key="4">
    <source>
        <dbReference type="ARBA" id="ARBA00022475"/>
    </source>
</evidence>
<accession>A0A6L7FYR2</accession>
<dbReference type="InterPro" id="IPR013563">
    <property type="entry name" value="Oligopep_ABC_C"/>
</dbReference>
<dbReference type="AlphaFoldDB" id="A0A6L7FYR2"/>
<dbReference type="GO" id="GO:0055085">
    <property type="term" value="P:transmembrane transport"/>
    <property type="evidence" value="ECO:0007669"/>
    <property type="project" value="UniProtKB-ARBA"/>
</dbReference>
<evidence type="ECO:0000256" key="2">
    <source>
        <dbReference type="ARBA" id="ARBA00005417"/>
    </source>
</evidence>
<reference evidence="9 10" key="1">
    <citation type="submission" date="2019-12" db="EMBL/GenBank/DDBJ databases">
        <authorList>
            <person name="Li M."/>
        </authorList>
    </citation>
    <scope>NUCLEOTIDE SEQUENCE [LARGE SCALE GENOMIC DNA]</scope>
    <source>
        <strain evidence="9 10">GBMRC 2024</strain>
    </source>
</reference>
<gene>
    <name evidence="9" type="ORF">GR170_03440</name>
</gene>
<dbReference type="InterPro" id="IPR003593">
    <property type="entry name" value="AAA+_ATPase"/>
</dbReference>
<dbReference type="Proteomes" id="UP000477911">
    <property type="component" value="Unassembled WGS sequence"/>
</dbReference>
<dbReference type="PROSITE" id="PS50893">
    <property type="entry name" value="ABC_TRANSPORTER_2"/>
    <property type="match status" value="1"/>
</dbReference>
<dbReference type="PANTHER" id="PTHR43297">
    <property type="entry name" value="OLIGOPEPTIDE TRANSPORT ATP-BINDING PROTEIN APPD"/>
    <property type="match status" value="1"/>
</dbReference>
<dbReference type="InterPro" id="IPR050388">
    <property type="entry name" value="ABC_Ni/Peptide_Import"/>
</dbReference>
<comment type="similarity">
    <text evidence="2">Belongs to the ABC transporter superfamily.</text>
</comment>
<feature type="domain" description="ABC transporter" evidence="8">
    <location>
        <begin position="11"/>
        <end position="256"/>
    </location>
</feature>
<dbReference type="SUPFAM" id="SSF52540">
    <property type="entry name" value="P-loop containing nucleoside triphosphate hydrolases"/>
    <property type="match status" value="1"/>
</dbReference>
<dbReference type="FunFam" id="3.40.50.300:FF:000016">
    <property type="entry name" value="Oligopeptide ABC transporter ATP-binding component"/>
    <property type="match status" value="1"/>
</dbReference>
<proteinExistence type="inferred from homology"/>
<evidence type="ECO:0000256" key="1">
    <source>
        <dbReference type="ARBA" id="ARBA00004417"/>
    </source>
</evidence>
<keyword evidence="5" id="KW-0547">Nucleotide-binding</keyword>
<dbReference type="Gene3D" id="3.40.50.300">
    <property type="entry name" value="P-loop containing nucleotide triphosphate hydrolases"/>
    <property type="match status" value="1"/>
</dbReference>
<evidence type="ECO:0000259" key="8">
    <source>
        <dbReference type="PROSITE" id="PS50893"/>
    </source>
</evidence>
<keyword evidence="4" id="KW-1003">Cell membrane</keyword>
<keyword evidence="6 9" id="KW-0067">ATP-binding</keyword>
<comment type="caution">
    <text evidence="9">The sequence shown here is derived from an EMBL/GenBank/DDBJ whole genome shotgun (WGS) entry which is preliminary data.</text>
</comment>
<evidence type="ECO:0000256" key="5">
    <source>
        <dbReference type="ARBA" id="ARBA00022741"/>
    </source>
</evidence>
<keyword evidence="7" id="KW-0472">Membrane</keyword>
<name>A0A6L7FYR2_9RHOB</name>
<organism evidence="9 10">
    <name type="scientific">Pseudooceanicola albus</name>
    <dbReference type="NCBI Taxonomy" id="2692189"/>
    <lineage>
        <taxon>Bacteria</taxon>
        <taxon>Pseudomonadati</taxon>
        <taxon>Pseudomonadota</taxon>
        <taxon>Alphaproteobacteria</taxon>
        <taxon>Rhodobacterales</taxon>
        <taxon>Paracoccaceae</taxon>
        <taxon>Pseudooceanicola</taxon>
    </lineage>
</organism>
<protein>
    <submittedName>
        <fullName evidence="9">ATP-binding cassette domain-containing protein</fullName>
    </submittedName>
</protein>
<sequence>MTEAGAAHPLLRFDDFHVRFPRGPAVRGIDLSLSKGEALGIVGESGSGKSVTWLAALGLLGPAAQITGSVRFDDQDLRTMPAGRLARLRGGRIALISQDPMSALNPVQRVGRQIAEVLRLHRGLSKTEARRETIRLFDQVGIPDARNRVDLFPHELSGGQNQRVMIAMALAGQPDLLVADEPTTALDVTIQAQILTLLDDLRRDLGMALVLISHDLAVVGELCDRISVFYAGRIVESAPMGRLLRAPAHPYTAGLIAAAPRLGRGRGTLTPIPGQVPDPWNMPKGCAFAPRCLHVRADCTHAQPDFAPVAGHRSHLSACVLSTPAQTLTPEQTDALT</sequence>
<evidence type="ECO:0000256" key="6">
    <source>
        <dbReference type="ARBA" id="ARBA00022840"/>
    </source>
</evidence>
<dbReference type="CDD" id="cd03257">
    <property type="entry name" value="ABC_NikE_OppD_transporters"/>
    <property type="match status" value="1"/>
</dbReference>
<dbReference type="GO" id="GO:0016887">
    <property type="term" value="F:ATP hydrolysis activity"/>
    <property type="evidence" value="ECO:0007669"/>
    <property type="project" value="InterPro"/>
</dbReference>
<evidence type="ECO:0000256" key="7">
    <source>
        <dbReference type="ARBA" id="ARBA00023136"/>
    </source>
</evidence>
<dbReference type="GO" id="GO:0005524">
    <property type="term" value="F:ATP binding"/>
    <property type="evidence" value="ECO:0007669"/>
    <property type="project" value="UniProtKB-KW"/>
</dbReference>
<dbReference type="GO" id="GO:0015833">
    <property type="term" value="P:peptide transport"/>
    <property type="evidence" value="ECO:0007669"/>
    <property type="project" value="InterPro"/>
</dbReference>
<evidence type="ECO:0000256" key="3">
    <source>
        <dbReference type="ARBA" id="ARBA00022448"/>
    </source>
</evidence>
<keyword evidence="10" id="KW-1185">Reference proteome</keyword>
<evidence type="ECO:0000313" key="10">
    <source>
        <dbReference type="Proteomes" id="UP000477911"/>
    </source>
</evidence>
<dbReference type="GO" id="GO:0005886">
    <property type="term" value="C:plasma membrane"/>
    <property type="evidence" value="ECO:0007669"/>
    <property type="project" value="UniProtKB-SubCell"/>
</dbReference>
<dbReference type="Pfam" id="PF00005">
    <property type="entry name" value="ABC_tran"/>
    <property type="match status" value="1"/>
</dbReference>
<dbReference type="InterPro" id="IPR027417">
    <property type="entry name" value="P-loop_NTPase"/>
</dbReference>
<dbReference type="NCBIfam" id="TIGR01727">
    <property type="entry name" value="oligo_HPY"/>
    <property type="match status" value="1"/>
</dbReference>
<evidence type="ECO:0000313" key="9">
    <source>
        <dbReference type="EMBL" id="MXN16875.1"/>
    </source>
</evidence>
<dbReference type="Pfam" id="PF08352">
    <property type="entry name" value="oligo_HPY"/>
    <property type="match status" value="1"/>
</dbReference>